<organism evidence="1 2">
    <name type="scientific">Vibrio galatheae</name>
    <dbReference type="NCBI Taxonomy" id="579748"/>
    <lineage>
        <taxon>Bacteria</taxon>
        <taxon>Pseudomonadati</taxon>
        <taxon>Pseudomonadota</taxon>
        <taxon>Gammaproteobacteria</taxon>
        <taxon>Vibrionales</taxon>
        <taxon>Vibrionaceae</taxon>
        <taxon>Vibrio</taxon>
    </lineage>
</organism>
<comment type="caution">
    <text evidence="1">The sequence shown here is derived from an EMBL/GenBank/DDBJ whole genome shotgun (WGS) entry which is preliminary data.</text>
</comment>
<evidence type="ECO:0008006" key="3">
    <source>
        <dbReference type="Google" id="ProtNLM"/>
    </source>
</evidence>
<dbReference type="PATRIC" id="fig|579748.3.peg.2850"/>
<evidence type="ECO:0000313" key="1">
    <source>
        <dbReference type="EMBL" id="KJY82174.1"/>
    </source>
</evidence>
<keyword evidence="2" id="KW-1185">Reference proteome</keyword>
<dbReference type="InterPro" id="IPR021710">
    <property type="entry name" value="DUF3293"/>
</dbReference>
<dbReference type="AlphaFoldDB" id="A0A0F4NGW2"/>
<proteinExistence type="predicted"/>
<name>A0A0F4NGW2_9VIBR</name>
<evidence type="ECO:0000313" key="2">
    <source>
        <dbReference type="Proteomes" id="UP000033673"/>
    </source>
</evidence>
<dbReference type="RefSeq" id="WP_045956314.1">
    <property type="nucleotide sequence ID" value="NZ_JXXV01000025.1"/>
</dbReference>
<accession>A0A0F4NGW2</accession>
<dbReference type="Pfam" id="PF11697">
    <property type="entry name" value="DUF3293"/>
    <property type="match status" value="1"/>
</dbReference>
<dbReference type="OrthoDB" id="5604578at2"/>
<sequence length="129" mass="15359">MEISDELWRAYSDPYFRFEREVDYQRFAIVTAWNPASVWLSKLDNDKRNQHLAKEISHTCYCHVQVGNKDFSWIESSFAIPISPKQAIFIGRKYGQNTIYYIEGDQLFLLSCLAKQNRLSLGNWRRRCR</sequence>
<gene>
    <name evidence="1" type="ORF">TW81_13785</name>
</gene>
<protein>
    <recommendedName>
        <fullName evidence="3">DUF3293 domain-containing protein</fullName>
    </recommendedName>
</protein>
<dbReference type="Proteomes" id="UP000033673">
    <property type="component" value="Unassembled WGS sequence"/>
</dbReference>
<dbReference type="EMBL" id="JXXV01000025">
    <property type="protein sequence ID" value="KJY82174.1"/>
    <property type="molecule type" value="Genomic_DNA"/>
</dbReference>
<reference evidence="1 2" key="1">
    <citation type="journal article" date="2015" name="BMC Genomics">
        <title>Genome mining reveals unlocked bioactive potential of marine Gram-negative bacteria.</title>
        <authorList>
            <person name="Machado H."/>
            <person name="Sonnenschein E.C."/>
            <person name="Melchiorsen J."/>
            <person name="Gram L."/>
        </authorList>
    </citation>
    <scope>NUCLEOTIDE SEQUENCE [LARGE SCALE GENOMIC DNA]</scope>
    <source>
        <strain evidence="1 2">S2757</strain>
    </source>
</reference>
<dbReference type="STRING" id="579748.TW81_13785"/>